<feature type="transmembrane region" description="Helical" evidence="6">
    <location>
        <begin position="288"/>
        <end position="306"/>
    </location>
</feature>
<evidence type="ECO:0000256" key="3">
    <source>
        <dbReference type="ARBA" id="ARBA00022692"/>
    </source>
</evidence>
<dbReference type="InterPro" id="IPR011701">
    <property type="entry name" value="MFS"/>
</dbReference>
<reference evidence="8" key="1">
    <citation type="submission" date="2020-09" db="EMBL/GenBank/DDBJ databases">
        <title>Iningainema tapete sp. nov. (Scytonemataceae, Cyanobacteria) from greenhouses in central Florida (USA) produces two types of nodularin with biosynthetic potential for microcystin-LR and anabaenopeptins.</title>
        <authorList>
            <person name="Berthold D.E."/>
            <person name="Lefler F.W."/>
            <person name="Huang I.-S."/>
            <person name="Abdulla H."/>
            <person name="Zimba P.V."/>
            <person name="Laughinghouse H.D. IV."/>
        </authorList>
    </citation>
    <scope>NUCLEOTIDE SEQUENCE</scope>
    <source>
        <strain evidence="8">BLCCT55</strain>
    </source>
</reference>
<dbReference type="InterPro" id="IPR050189">
    <property type="entry name" value="MFS_Efflux_Transporters"/>
</dbReference>
<feature type="domain" description="Major facilitator superfamily (MFS) profile" evidence="7">
    <location>
        <begin position="13"/>
        <end position="394"/>
    </location>
</feature>
<evidence type="ECO:0000313" key="8">
    <source>
        <dbReference type="EMBL" id="MBD2770627.1"/>
    </source>
</evidence>
<feature type="transmembrane region" description="Helical" evidence="6">
    <location>
        <begin position="261"/>
        <end position="281"/>
    </location>
</feature>
<sequence>MSKHSKHKTASHVILLTIIFLIIELLDEIIDGVCGAALPLIRNDLHLDYTQVGMLLTIPNTVSSIIEPILGIWGDIGKRRQLILAGGVGFAIALLLISQSDNFPLLLAAFILFYPASGCFVSLSQATLMDIEPNRHEQNMARWALAGSVGNVIGPMLLAVAIGLHQSWRSAFFILAVLTVLLLGMLWKYRKAIPTAPAKIDEPIQGFKEGIGNALAVLKRRKVLLWLTLLQFSDLMLDILRGFLTLYFVDVVGTSNTQASFAITIWLGFGLLGDFLLIPLLEKVQGIAYLKFSAIIVLFLYPAFLLVPNINIKLLILGLLGLFNAGWYSILQGQLYTAMPGQSGTVMTLSNLFGFVGGLMPLALGLLAQHYGLQNTMWLLLAAPVALLIGLLRF</sequence>
<dbReference type="PANTHER" id="PTHR43124">
    <property type="entry name" value="PURINE EFFLUX PUMP PBUE"/>
    <property type="match status" value="1"/>
</dbReference>
<gene>
    <name evidence="8" type="ORF">ICL16_00420</name>
</gene>
<dbReference type="EMBL" id="JACXAE010000005">
    <property type="protein sequence ID" value="MBD2770627.1"/>
    <property type="molecule type" value="Genomic_DNA"/>
</dbReference>
<proteinExistence type="predicted"/>
<feature type="transmembrane region" description="Helical" evidence="6">
    <location>
        <begin position="50"/>
        <end position="70"/>
    </location>
</feature>
<dbReference type="SUPFAM" id="SSF103473">
    <property type="entry name" value="MFS general substrate transporter"/>
    <property type="match status" value="1"/>
</dbReference>
<keyword evidence="3 6" id="KW-0812">Transmembrane</keyword>
<dbReference type="Pfam" id="PF07690">
    <property type="entry name" value="MFS_1"/>
    <property type="match status" value="1"/>
</dbReference>
<comment type="caution">
    <text evidence="8">The sequence shown here is derived from an EMBL/GenBank/DDBJ whole genome shotgun (WGS) entry which is preliminary data.</text>
</comment>
<evidence type="ECO:0000313" key="9">
    <source>
        <dbReference type="Proteomes" id="UP000629098"/>
    </source>
</evidence>
<dbReference type="GO" id="GO:0022857">
    <property type="term" value="F:transmembrane transporter activity"/>
    <property type="evidence" value="ECO:0007669"/>
    <property type="project" value="InterPro"/>
</dbReference>
<dbReference type="RefSeq" id="WP_190824923.1">
    <property type="nucleotide sequence ID" value="NZ_CAWPPI010000005.1"/>
</dbReference>
<feature type="transmembrane region" description="Helical" evidence="6">
    <location>
        <begin position="143"/>
        <end position="164"/>
    </location>
</feature>
<keyword evidence="9" id="KW-1185">Reference proteome</keyword>
<evidence type="ECO:0000256" key="6">
    <source>
        <dbReference type="SAM" id="Phobius"/>
    </source>
</evidence>
<protein>
    <submittedName>
        <fullName evidence="8">MFS transporter</fullName>
    </submittedName>
</protein>
<dbReference type="AlphaFoldDB" id="A0A8J7BVV9"/>
<feature type="transmembrane region" description="Helical" evidence="6">
    <location>
        <begin position="352"/>
        <end position="371"/>
    </location>
</feature>
<comment type="subcellular location">
    <subcellularLocation>
        <location evidence="1">Cell membrane</location>
        <topology evidence="1">Multi-pass membrane protein</topology>
    </subcellularLocation>
</comment>
<evidence type="ECO:0000259" key="7">
    <source>
        <dbReference type="PROSITE" id="PS50850"/>
    </source>
</evidence>
<dbReference type="Gene3D" id="1.20.1250.20">
    <property type="entry name" value="MFS general substrate transporter like domains"/>
    <property type="match status" value="1"/>
</dbReference>
<dbReference type="InterPro" id="IPR020846">
    <property type="entry name" value="MFS_dom"/>
</dbReference>
<evidence type="ECO:0000256" key="4">
    <source>
        <dbReference type="ARBA" id="ARBA00022989"/>
    </source>
</evidence>
<feature type="transmembrane region" description="Helical" evidence="6">
    <location>
        <begin position="170"/>
        <end position="189"/>
    </location>
</feature>
<feature type="transmembrane region" description="Helical" evidence="6">
    <location>
        <begin position="312"/>
        <end position="331"/>
    </location>
</feature>
<evidence type="ECO:0000256" key="1">
    <source>
        <dbReference type="ARBA" id="ARBA00004651"/>
    </source>
</evidence>
<dbReference type="InterPro" id="IPR036259">
    <property type="entry name" value="MFS_trans_sf"/>
</dbReference>
<keyword evidence="2" id="KW-1003">Cell membrane</keyword>
<dbReference type="PANTHER" id="PTHR43124:SF3">
    <property type="entry name" value="CHLORAMPHENICOL EFFLUX PUMP RV0191"/>
    <property type="match status" value="1"/>
</dbReference>
<evidence type="ECO:0000256" key="2">
    <source>
        <dbReference type="ARBA" id="ARBA00022475"/>
    </source>
</evidence>
<keyword evidence="5 6" id="KW-0472">Membrane</keyword>
<dbReference type="PROSITE" id="PS50850">
    <property type="entry name" value="MFS"/>
    <property type="match status" value="1"/>
</dbReference>
<accession>A0A8J7BVV9</accession>
<evidence type="ECO:0000256" key="5">
    <source>
        <dbReference type="ARBA" id="ARBA00023136"/>
    </source>
</evidence>
<keyword evidence="4 6" id="KW-1133">Transmembrane helix</keyword>
<name>A0A8J7BVV9_9CYAN</name>
<organism evidence="8 9">
    <name type="scientific">Iningainema tapete BLCC-T55</name>
    <dbReference type="NCBI Taxonomy" id="2748662"/>
    <lineage>
        <taxon>Bacteria</taxon>
        <taxon>Bacillati</taxon>
        <taxon>Cyanobacteriota</taxon>
        <taxon>Cyanophyceae</taxon>
        <taxon>Nostocales</taxon>
        <taxon>Scytonemataceae</taxon>
        <taxon>Iningainema tapete</taxon>
    </lineage>
</organism>
<feature type="transmembrane region" description="Helical" evidence="6">
    <location>
        <begin position="12"/>
        <end position="30"/>
    </location>
</feature>
<feature type="transmembrane region" description="Helical" evidence="6">
    <location>
        <begin position="105"/>
        <end position="123"/>
    </location>
</feature>
<dbReference type="GO" id="GO:0005886">
    <property type="term" value="C:plasma membrane"/>
    <property type="evidence" value="ECO:0007669"/>
    <property type="project" value="UniProtKB-SubCell"/>
</dbReference>
<dbReference type="Proteomes" id="UP000629098">
    <property type="component" value="Unassembled WGS sequence"/>
</dbReference>
<feature type="transmembrane region" description="Helical" evidence="6">
    <location>
        <begin position="377"/>
        <end position="393"/>
    </location>
</feature>
<feature type="transmembrane region" description="Helical" evidence="6">
    <location>
        <begin position="82"/>
        <end position="99"/>
    </location>
</feature>